<dbReference type="Pfam" id="PF18603">
    <property type="entry name" value="LAL_C2"/>
    <property type="match status" value="1"/>
</dbReference>
<reference evidence="6 7" key="1">
    <citation type="submission" date="2018-08" db="EMBL/GenBank/DDBJ databases">
        <title>A genome reference for cultivated species of the human gut microbiota.</title>
        <authorList>
            <person name="Zou Y."/>
            <person name="Xue W."/>
            <person name="Luo G."/>
        </authorList>
    </citation>
    <scope>NUCLEOTIDE SEQUENCE [LARGE SCALE GENOMIC DNA]</scope>
    <source>
        <strain evidence="6 7">AM23-23AC</strain>
    </source>
</reference>
<keyword evidence="1" id="KW-0436">Ligase</keyword>
<dbReference type="GO" id="GO:0016874">
    <property type="term" value="F:ligase activity"/>
    <property type="evidence" value="ECO:0007669"/>
    <property type="project" value="UniProtKB-KW"/>
</dbReference>
<proteinExistence type="predicted"/>
<dbReference type="GO" id="GO:0005524">
    <property type="term" value="F:ATP binding"/>
    <property type="evidence" value="ECO:0007669"/>
    <property type="project" value="UniProtKB-UniRule"/>
</dbReference>
<dbReference type="SUPFAM" id="SSF56059">
    <property type="entry name" value="Glutathione synthetase ATP-binding domain-like"/>
    <property type="match status" value="1"/>
</dbReference>
<organism evidence="6 7">
    <name type="scientific">Roseburia inulinivorans</name>
    <dbReference type="NCBI Taxonomy" id="360807"/>
    <lineage>
        <taxon>Bacteria</taxon>
        <taxon>Bacillati</taxon>
        <taxon>Bacillota</taxon>
        <taxon>Clostridia</taxon>
        <taxon>Lachnospirales</taxon>
        <taxon>Lachnospiraceae</taxon>
        <taxon>Roseburia</taxon>
    </lineage>
</organism>
<evidence type="ECO:0000256" key="3">
    <source>
        <dbReference type="ARBA" id="ARBA00022840"/>
    </source>
</evidence>
<evidence type="ECO:0000256" key="2">
    <source>
        <dbReference type="ARBA" id="ARBA00022741"/>
    </source>
</evidence>
<dbReference type="Proteomes" id="UP000283701">
    <property type="component" value="Unassembled WGS sequence"/>
</dbReference>
<dbReference type="EMBL" id="QRHP01000012">
    <property type="protein sequence ID" value="RHF83255.1"/>
    <property type="molecule type" value="Genomic_DNA"/>
</dbReference>
<dbReference type="RefSeq" id="WP_118203473.1">
    <property type="nucleotide sequence ID" value="NZ_QRHP01000012.1"/>
</dbReference>
<dbReference type="Gene3D" id="3.30.1490.20">
    <property type="entry name" value="ATP-grasp fold, A domain"/>
    <property type="match status" value="1"/>
</dbReference>
<dbReference type="InterPro" id="IPR011761">
    <property type="entry name" value="ATP-grasp"/>
</dbReference>
<keyword evidence="2 4" id="KW-0547">Nucleotide-binding</keyword>
<dbReference type="PANTHER" id="PTHR43585">
    <property type="entry name" value="FUMIPYRROLE BIOSYNTHESIS PROTEIN C"/>
    <property type="match status" value="1"/>
</dbReference>
<evidence type="ECO:0000313" key="6">
    <source>
        <dbReference type="EMBL" id="RHF83255.1"/>
    </source>
</evidence>
<evidence type="ECO:0000256" key="4">
    <source>
        <dbReference type="PROSITE-ProRule" id="PRU00409"/>
    </source>
</evidence>
<feature type="domain" description="ATP-grasp" evidence="5">
    <location>
        <begin position="108"/>
        <end position="303"/>
    </location>
</feature>
<accession>A0A414QR56</accession>
<evidence type="ECO:0000313" key="7">
    <source>
        <dbReference type="Proteomes" id="UP000283701"/>
    </source>
</evidence>
<dbReference type="PROSITE" id="PS50975">
    <property type="entry name" value="ATP_GRASP"/>
    <property type="match status" value="1"/>
</dbReference>
<comment type="caution">
    <text evidence="6">The sequence shown here is derived from an EMBL/GenBank/DDBJ whole genome shotgun (WGS) entry which is preliminary data.</text>
</comment>
<evidence type="ECO:0000256" key="1">
    <source>
        <dbReference type="ARBA" id="ARBA00022598"/>
    </source>
</evidence>
<dbReference type="Gene3D" id="3.40.50.20">
    <property type="match status" value="1"/>
</dbReference>
<gene>
    <name evidence="6" type="ORF">DW654_10960</name>
</gene>
<protein>
    <submittedName>
        <fullName evidence="6">ATP-grasp domain-containing protein</fullName>
    </submittedName>
</protein>
<dbReference type="InterPro" id="IPR040570">
    <property type="entry name" value="LAL_C2"/>
</dbReference>
<keyword evidence="3 4" id="KW-0067">ATP-binding</keyword>
<dbReference type="Gene3D" id="3.30.470.20">
    <property type="entry name" value="ATP-grasp fold, B domain"/>
    <property type="match status" value="1"/>
</dbReference>
<sequence length="401" mass="45594">MKQKIMVLPGTESQIGLIKKIQKIGYKVICVDPNDNAPGLKIADYFDNADILDVDRCLKIAKENNVIAVLSDECDIATSTVAYINRQIGANSIGNDMAQLYTNKYLMREFSSKLRLPCPRYKECDCLEDAIKFFKECKNQKIIIKPLNSNSSRGVFTVTSIYDLKEHYEETEKYTRGQKKVLCEEYIEGREFTVDGVIVDGKHYSLAISKKKHFQYNSNIACELLFSPSDDKYNYERLIRQNNYYIEKSGLPFGLTHAEYKFNGKDFVLIEIGARGGGNFISSKIVPAITGMDTYQVLIDNTLGIQTNSSGLISNDGKCAVLKFFDIKEKEGRVVRIEGEELLKEKPEIIFYEFHFQVGSLIYEAQNDSLRIGFYIAVAGDINHLNEVMNEVEQKVKIIVQ</sequence>
<dbReference type="AlphaFoldDB" id="A0A414QR56"/>
<dbReference type="PANTHER" id="PTHR43585:SF2">
    <property type="entry name" value="ATP-GRASP ENZYME FSQD"/>
    <property type="match status" value="1"/>
</dbReference>
<evidence type="ECO:0000259" key="5">
    <source>
        <dbReference type="PROSITE" id="PS50975"/>
    </source>
</evidence>
<dbReference type="InterPro" id="IPR052032">
    <property type="entry name" value="ATP-dep_AA_Ligase"/>
</dbReference>
<dbReference type="Pfam" id="PF13535">
    <property type="entry name" value="ATP-grasp_4"/>
    <property type="match status" value="1"/>
</dbReference>
<dbReference type="GO" id="GO:0046872">
    <property type="term" value="F:metal ion binding"/>
    <property type="evidence" value="ECO:0007669"/>
    <property type="project" value="InterPro"/>
</dbReference>
<dbReference type="InterPro" id="IPR013815">
    <property type="entry name" value="ATP_grasp_subdomain_1"/>
</dbReference>
<name>A0A414QR56_9FIRM</name>